<keyword evidence="7" id="KW-0560">Oxidoreductase</keyword>
<evidence type="ECO:0008006" key="15">
    <source>
        <dbReference type="Google" id="ProtNLM"/>
    </source>
</evidence>
<evidence type="ECO:0000256" key="1">
    <source>
        <dbReference type="ARBA" id="ARBA00001961"/>
    </source>
</evidence>
<dbReference type="SMART" id="SM00702">
    <property type="entry name" value="P4Hc"/>
    <property type="match status" value="1"/>
</dbReference>
<keyword evidence="6" id="KW-1133">Transmembrane helix</keyword>
<keyword evidence="5" id="KW-0223">Dioxygenase</keyword>
<evidence type="ECO:0000256" key="8">
    <source>
        <dbReference type="ARBA" id="ARBA00023004"/>
    </source>
</evidence>
<dbReference type="Gene3D" id="2.60.120.620">
    <property type="entry name" value="q2cbj1_9rhob like domain"/>
    <property type="match status" value="1"/>
</dbReference>
<dbReference type="GO" id="GO:0004656">
    <property type="term" value="F:procollagen-proline 4-dioxygenase activity"/>
    <property type="evidence" value="ECO:0007669"/>
    <property type="project" value="UniProtKB-EC"/>
</dbReference>
<feature type="chain" id="PRO_5030985322" description="Fe2OG dioxygenase domain-containing protein" evidence="11">
    <location>
        <begin position="37"/>
        <end position="307"/>
    </location>
</feature>
<proteinExistence type="predicted"/>
<protein>
    <recommendedName>
        <fullName evidence="15">Fe2OG dioxygenase domain-containing protein</fullName>
    </recommendedName>
</protein>
<feature type="signal peptide" evidence="11">
    <location>
        <begin position="1"/>
        <end position="36"/>
    </location>
</feature>
<evidence type="ECO:0000259" key="13">
    <source>
        <dbReference type="PROSITE" id="PS51670"/>
    </source>
</evidence>
<evidence type="ECO:0000256" key="7">
    <source>
        <dbReference type="ARBA" id="ARBA00023002"/>
    </source>
</evidence>
<accession>A0A7R9V6P2</accession>
<sequence>MPHRPTVALRRCLQSRMLLPLLAAAALLSATQLSAAKPPPGVVSGSGHTVGFGELKEEWRGEVVHMTWSPRMFLMKGFLTDAECDHLVELANSETGSADMGSVFSGSAGALRRQQDSTVAAIEKRVAQVSMIPQAHQEPIKVLHYEKGQAFGNHMDLLEDDDIRQGDGGQRFATMLMYLSTPAEGGETVFPLSRPEVQGHEWSKCAKQGFAIKPFKGDALLFYNLKPDGSSEDASQHGGCAVEVGDKWVASQYIRVAPTFKQAPKTLQDGDCVDTHEQCREWAYFEECEKNPAFMHSACPRSCKRCQ</sequence>
<evidence type="ECO:0000256" key="6">
    <source>
        <dbReference type="ARBA" id="ARBA00022989"/>
    </source>
</evidence>
<organism evidence="14">
    <name type="scientific">Chlamydomonas euryale</name>
    <dbReference type="NCBI Taxonomy" id="1486919"/>
    <lineage>
        <taxon>Eukaryota</taxon>
        <taxon>Viridiplantae</taxon>
        <taxon>Chlorophyta</taxon>
        <taxon>core chlorophytes</taxon>
        <taxon>Chlorophyceae</taxon>
        <taxon>CS clade</taxon>
        <taxon>Chlamydomonadales</taxon>
        <taxon>Chlamydomonadaceae</taxon>
        <taxon>Chlamydomonas</taxon>
    </lineage>
</organism>
<keyword evidence="8" id="KW-0408">Iron</keyword>
<comment type="cofactor">
    <cofactor evidence="1">
        <name>L-ascorbate</name>
        <dbReference type="ChEBI" id="CHEBI:38290"/>
    </cofactor>
</comment>
<keyword evidence="11" id="KW-0732">Signal</keyword>
<evidence type="ECO:0000256" key="5">
    <source>
        <dbReference type="ARBA" id="ARBA00022964"/>
    </source>
</evidence>
<evidence type="ECO:0000256" key="9">
    <source>
        <dbReference type="ARBA" id="ARBA00023136"/>
    </source>
</evidence>
<dbReference type="InterPro" id="IPR044862">
    <property type="entry name" value="Pro_4_hyd_alph_FE2OG_OXY"/>
</dbReference>
<evidence type="ECO:0000256" key="3">
    <source>
        <dbReference type="ARBA" id="ARBA00022692"/>
    </source>
</evidence>
<comment type="catalytic activity">
    <reaction evidence="10">
        <text>L-prolyl-[collagen] + 2-oxoglutarate + O2 = trans-4-hydroxy-L-prolyl-[collagen] + succinate + CO2</text>
        <dbReference type="Rhea" id="RHEA:18945"/>
        <dbReference type="Rhea" id="RHEA-COMP:11676"/>
        <dbReference type="Rhea" id="RHEA-COMP:11680"/>
        <dbReference type="ChEBI" id="CHEBI:15379"/>
        <dbReference type="ChEBI" id="CHEBI:16526"/>
        <dbReference type="ChEBI" id="CHEBI:16810"/>
        <dbReference type="ChEBI" id="CHEBI:30031"/>
        <dbReference type="ChEBI" id="CHEBI:50342"/>
        <dbReference type="ChEBI" id="CHEBI:61965"/>
        <dbReference type="EC" id="1.14.11.2"/>
    </reaction>
</comment>
<evidence type="ECO:0000313" key="14">
    <source>
        <dbReference type="EMBL" id="CAD8286503.1"/>
    </source>
</evidence>
<dbReference type="SMART" id="SM00254">
    <property type="entry name" value="ShKT"/>
    <property type="match status" value="1"/>
</dbReference>
<dbReference type="InterPro" id="IPR006620">
    <property type="entry name" value="Pro_4_hyd_alph"/>
</dbReference>
<gene>
    <name evidence="14" type="ORF">CEUR00632_LOCUS6541</name>
</gene>
<dbReference type="GO" id="GO:0031418">
    <property type="term" value="F:L-ascorbic acid binding"/>
    <property type="evidence" value="ECO:0007669"/>
    <property type="project" value="InterPro"/>
</dbReference>
<dbReference type="EMBL" id="HBEC01014179">
    <property type="protein sequence ID" value="CAD8286503.1"/>
    <property type="molecule type" value="Transcribed_RNA"/>
</dbReference>
<dbReference type="PANTHER" id="PTHR10869">
    <property type="entry name" value="PROLYL 4-HYDROXYLASE ALPHA SUBUNIT"/>
    <property type="match status" value="1"/>
</dbReference>
<feature type="domain" description="ShKT" evidence="13">
    <location>
        <begin position="272"/>
        <end position="306"/>
    </location>
</feature>
<reference evidence="14" key="1">
    <citation type="submission" date="2021-01" db="EMBL/GenBank/DDBJ databases">
        <authorList>
            <person name="Corre E."/>
            <person name="Pelletier E."/>
            <person name="Niang G."/>
            <person name="Scheremetjew M."/>
            <person name="Finn R."/>
            <person name="Kale V."/>
            <person name="Holt S."/>
            <person name="Cochrane G."/>
            <person name="Meng A."/>
            <person name="Brown T."/>
            <person name="Cohen L."/>
        </authorList>
    </citation>
    <scope>NUCLEOTIDE SEQUENCE</scope>
    <source>
        <strain evidence="14">CCMP219</strain>
    </source>
</reference>
<evidence type="ECO:0000256" key="10">
    <source>
        <dbReference type="ARBA" id="ARBA00049169"/>
    </source>
</evidence>
<comment type="subcellular location">
    <subcellularLocation>
        <location evidence="2">Endoplasmic reticulum membrane</location>
        <topology evidence="2">Single-pass type II membrane protein</topology>
    </subcellularLocation>
</comment>
<keyword evidence="3" id="KW-0812">Transmembrane</keyword>
<dbReference type="GO" id="GO:0005789">
    <property type="term" value="C:endoplasmic reticulum membrane"/>
    <property type="evidence" value="ECO:0007669"/>
    <property type="project" value="UniProtKB-SubCell"/>
</dbReference>
<dbReference type="InterPro" id="IPR005123">
    <property type="entry name" value="Oxoglu/Fe-dep_dioxygenase_dom"/>
</dbReference>
<dbReference type="InterPro" id="IPR045054">
    <property type="entry name" value="P4HA-like"/>
</dbReference>
<dbReference type="InterPro" id="IPR003582">
    <property type="entry name" value="ShKT_dom"/>
</dbReference>
<dbReference type="PROSITE" id="PS51670">
    <property type="entry name" value="SHKT"/>
    <property type="match status" value="1"/>
</dbReference>
<feature type="domain" description="Fe2OG dioxygenase" evidence="12">
    <location>
        <begin position="136"/>
        <end position="258"/>
    </location>
</feature>
<evidence type="ECO:0000256" key="4">
    <source>
        <dbReference type="ARBA" id="ARBA00022723"/>
    </source>
</evidence>
<evidence type="ECO:0000256" key="11">
    <source>
        <dbReference type="SAM" id="SignalP"/>
    </source>
</evidence>
<keyword evidence="4" id="KW-0479">Metal-binding</keyword>
<keyword evidence="9" id="KW-0472">Membrane</keyword>
<dbReference type="AlphaFoldDB" id="A0A7R9V6P2"/>
<evidence type="ECO:0000259" key="12">
    <source>
        <dbReference type="PROSITE" id="PS51471"/>
    </source>
</evidence>
<dbReference type="PROSITE" id="PS51471">
    <property type="entry name" value="FE2OG_OXY"/>
    <property type="match status" value="1"/>
</dbReference>
<dbReference type="Pfam" id="PF01549">
    <property type="entry name" value="ShK"/>
    <property type="match status" value="1"/>
</dbReference>
<dbReference type="Pfam" id="PF13640">
    <property type="entry name" value="2OG-FeII_Oxy_3"/>
    <property type="match status" value="1"/>
</dbReference>
<evidence type="ECO:0000256" key="2">
    <source>
        <dbReference type="ARBA" id="ARBA00004648"/>
    </source>
</evidence>
<dbReference type="PANTHER" id="PTHR10869:SF238">
    <property type="entry name" value="PROLYL 4-HYDROXYLASE 6-RELATED"/>
    <property type="match status" value="1"/>
</dbReference>
<name>A0A7R9V6P2_9CHLO</name>
<dbReference type="GO" id="GO:0005506">
    <property type="term" value="F:iron ion binding"/>
    <property type="evidence" value="ECO:0007669"/>
    <property type="project" value="InterPro"/>
</dbReference>